<dbReference type="GO" id="GO:1902201">
    <property type="term" value="P:negative regulation of bacterial-type flagellum-dependent cell motility"/>
    <property type="evidence" value="ECO:0007669"/>
    <property type="project" value="TreeGrafter"/>
</dbReference>
<feature type="transmembrane region" description="Helical" evidence="4">
    <location>
        <begin position="96"/>
        <end position="115"/>
    </location>
</feature>
<feature type="transmembrane region" description="Helical" evidence="4">
    <location>
        <begin position="65"/>
        <end position="84"/>
    </location>
</feature>
<dbReference type="KEGG" id="tbv:H9L17_08260"/>
<feature type="transmembrane region" description="Helical" evidence="4">
    <location>
        <begin position="38"/>
        <end position="59"/>
    </location>
</feature>
<dbReference type="Gene3D" id="3.30.70.270">
    <property type="match status" value="1"/>
</dbReference>
<dbReference type="AlphaFoldDB" id="A0A7G9QPG5"/>
<dbReference type="GO" id="GO:0043709">
    <property type="term" value="P:cell adhesion involved in single-species biofilm formation"/>
    <property type="evidence" value="ECO:0007669"/>
    <property type="project" value="TreeGrafter"/>
</dbReference>
<evidence type="ECO:0000256" key="1">
    <source>
        <dbReference type="ARBA" id="ARBA00001946"/>
    </source>
</evidence>
<evidence type="ECO:0000313" key="6">
    <source>
        <dbReference type="EMBL" id="QNN45240.1"/>
    </source>
</evidence>
<feature type="transmembrane region" description="Helical" evidence="4">
    <location>
        <begin position="190"/>
        <end position="211"/>
    </location>
</feature>
<comment type="cofactor">
    <cofactor evidence="1">
        <name>Mg(2+)</name>
        <dbReference type="ChEBI" id="CHEBI:18420"/>
    </cofactor>
</comment>
<dbReference type="InterPro" id="IPR000160">
    <property type="entry name" value="GGDEF_dom"/>
</dbReference>
<dbReference type="InterPro" id="IPR050469">
    <property type="entry name" value="Diguanylate_Cyclase"/>
</dbReference>
<dbReference type="InterPro" id="IPR029787">
    <property type="entry name" value="Nucleotide_cyclase"/>
</dbReference>
<dbReference type="GO" id="GO:0005886">
    <property type="term" value="C:plasma membrane"/>
    <property type="evidence" value="ECO:0007669"/>
    <property type="project" value="TreeGrafter"/>
</dbReference>
<dbReference type="PANTHER" id="PTHR45138:SF9">
    <property type="entry name" value="DIGUANYLATE CYCLASE DGCM-RELATED"/>
    <property type="match status" value="1"/>
</dbReference>
<accession>A0A7G9QPG5</accession>
<dbReference type="Proteomes" id="UP000515977">
    <property type="component" value="Chromosome"/>
</dbReference>
<dbReference type="PROSITE" id="PS50887">
    <property type="entry name" value="GGDEF"/>
    <property type="match status" value="1"/>
</dbReference>
<organism evidence="6 7">
    <name type="scientific">Thermomonas brevis</name>
    <dbReference type="NCBI Taxonomy" id="215691"/>
    <lineage>
        <taxon>Bacteria</taxon>
        <taxon>Pseudomonadati</taxon>
        <taxon>Pseudomonadota</taxon>
        <taxon>Gammaproteobacteria</taxon>
        <taxon>Lysobacterales</taxon>
        <taxon>Lysobacteraceae</taxon>
        <taxon>Thermomonas</taxon>
    </lineage>
</organism>
<evidence type="ECO:0000256" key="2">
    <source>
        <dbReference type="ARBA" id="ARBA00012528"/>
    </source>
</evidence>
<dbReference type="EC" id="2.7.7.65" evidence="2"/>
<feature type="transmembrane region" description="Helical" evidence="4">
    <location>
        <begin position="6"/>
        <end position="26"/>
    </location>
</feature>
<dbReference type="Pfam" id="PF00990">
    <property type="entry name" value="GGDEF"/>
    <property type="match status" value="1"/>
</dbReference>
<dbReference type="RefSeq" id="WP_187569007.1">
    <property type="nucleotide sequence ID" value="NZ_CP060711.1"/>
</dbReference>
<dbReference type="CDD" id="cd01949">
    <property type="entry name" value="GGDEF"/>
    <property type="match status" value="1"/>
</dbReference>
<keyword evidence="4" id="KW-0812">Transmembrane</keyword>
<feature type="transmembrane region" description="Helical" evidence="4">
    <location>
        <begin position="152"/>
        <end position="170"/>
    </location>
</feature>
<dbReference type="SUPFAM" id="SSF55073">
    <property type="entry name" value="Nucleotide cyclase"/>
    <property type="match status" value="1"/>
</dbReference>
<protein>
    <recommendedName>
        <fullName evidence="2">diguanylate cyclase</fullName>
        <ecNumber evidence="2">2.7.7.65</ecNumber>
    </recommendedName>
</protein>
<dbReference type="GO" id="GO:0052621">
    <property type="term" value="F:diguanylate cyclase activity"/>
    <property type="evidence" value="ECO:0007669"/>
    <property type="project" value="UniProtKB-EC"/>
</dbReference>
<evidence type="ECO:0000256" key="3">
    <source>
        <dbReference type="ARBA" id="ARBA00034247"/>
    </source>
</evidence>
<keyword evidence="4" id="KW-0472">Membrane</keyword>
<dbReference type="PANTHER" id="PTHR45138">
    <property type="entry name" value="REGULATORY COMPONENTS OF SENSORY TRANSDUCTION SYSTEM"/>
    <property type="match status" value="1"/>
</dbReference>
<feature type="transmembrane region" description="Helical" evidence="4">
    <location>
        <begin position="121"/>
        <end position="140"/>
    </location>
</feature>
<dbReference type="EMBL" id="CP060711">
    <property type="protein sequence ID" value="QNN45240.1"/>
    <property type="molecule type" value="Genomic_DNA"/>
</dbReference>
<feature type="domain" description="GGDEF" evidence="5">
    <location>
        <begin position="252"/>
        <end position="386"/>
    </location>
</feature>
<keyword evidence="7" id="KW-1185">Reference proteome</keyword>
<dbReference type="SMART" id="SM00267">
    <property type="entry name" value="GGDEF"/>
    <property type="match status" value="1"/>
</dbReference>
<proteinExistence type="predicted"/>
<keyword evidence="4" id="KW-1133">Transmembrane helix</keyword>
<sequence>MTLHLPTIAVIGLLLYFGIAVGFSLVMLMLRGQPVPRLWAASLWAAAINTAMFGLPLPIPEAASILIRNGFGMLSSVLMVAGVAMHVGRRPPWRAASALGGAYLLGIAWFSLVTPDLGTRLLMYGVVLTAFKFWEAWLLLRHAPAELRVSCRLAATVFLLDAALFLLRGLLPTAPDAGNEVMRAGLPIYIGYIGGLFVILAQTFALMILLVERQLVELRRLARTDELTGALNRAALLDDGQHQLALCQRQQRPFSALLLDLDFFKRINDTWGHQAGDDALRHSFRTLRDDLRSYDVLFGRYGGEEFVLFLPGVAMAQACALAERLRATLAAHPLARVEQPAIPLTVSIGVSEADVGASLDQLLARADAALYRAKASGRNRVVCDELAAGAGGTA</sequence>
<gene>
    <name evidence="6" type="ORF">H9L17_08260</name>
</gene>
<comment type="catalytic activity">
    <reaction evidence="3">
        <text>2 GTP = 3',3'-c-di-GMP + 2 diphosphate</text>
        <dbReference type="Rhea" id="RHEA:24898"/>
        <dbReference type="ChEBI" id="CHEBI:33019"/>
        <dbReference type="ChEBI" id="CHEBI:37565"/>
        <dbReference type="ChEBI" id="CHEBI:58805"/>
        <dbReference type="EC" id="2.7.7.65"/>
    </reaction>
</comment>
<evidence type="ECO:0000259" key="5">
    <source>
        <dbReference type="PROSITE" id="PS50887"/>
    </source>
</evidence>
<evidence type="ECO:0000256" key="4">
    <source>
        <dbReference type="SAM" id="Phobius"/>
    </source>
</evidence>
<dbReference type="NCBIfam" id="TIGR00254">
    <property type="entry name" value="GGDEF"/>
    <property type="match status" value="1"/>
</dbReference>
<dbReference type="InterPro" id="IPR043128">
    <property type="entry name" value="Rev_trsase/Diguanyl_cyclase"/>
</dbReference>
<dbReference type="FunFam" id="3.30.70.270:FF:000001">
    <property type="entry name" value="Diguanylate cyclase domain protein"/>
    <property type="match status" value="1"/>
</dbReference>
<evidence type="ECO:0000313" key="7">
    <source>
        <dbReference type="Proteomes" id="UP000515977"/>
    </source>
</evidence>
<name>A0A7G9QPG5_9GAMM</name>
<reference evidence="6 7" key="1">
    <citation type="submission" date="2020-08" db="EMBL/GenBank/DDBJ databases">
        <title>Genome sequence of Thermomonas brevis KACC 16975T.</title>
        <authorList>
            <person name="Hyun D.-W."/>
            <person name="Bae J.-W."/>
        </authorList>
    </citation>
    <scope>NUCLEOTIDE SEQUENCE [LARGE SCALE GENOMIC DNA]</scope>
    <source>
        <strain evidence="6 7">KACC 16975</strain>
    </source>
</reference>